<evidence type="ECO:0000313" key="2">
    <source>
        <dbReference type="EMBL" id="KAF2297760.1"/>
    </source>
</evidence>
<name>A0A6A6L8J5_HEVBR</name>
<organism evidence="2 3">
    <name type="scientific">Hevea brasiliensis</name>
    <name type="common">Para rubber tree</name>
    <name type="synonym">Siphonia brasiliensis</name>
    <dbReference type="NCBI Taxonomy" id="3981"/>
    <lineage>
        <taxon>Eukaryota</taxon>
        <taxon>Viridiplantae</taxon>
        <taxon>Streptophyta</taxon>
        <taxon>Embryophyta</taxon>
        <taxon>Tracheophyta</taxon>
        <taxon>Spermatophyta</taxon>
        <taxon>Magnoliopsida</taxon>
        <taxon>eudicotyledons</taxon>
        <taxon>Gunneridae</taxon>
        <taxon>Pentapetalae</taxon>
        <taxon>rosids</taxon>
        <taxon>fabids</taxon>
        <taxon>Malpighiales</taxon>
        <taxon>Euphorbiaceae</taxon>
        <taxon>Crotonoideae</taxon>
        <taxon>Micrandreae</taxon>
        <taxon>Hevea</taxon>
    </lineage>
</organism>
<sequence>MVRLLPSRVVRRTVEPVRASAKVIFLVTTRSLPSLVNVLCGFSSTVKMRSAGMTFGCSLPLSGKVIFVPFFQPGALRGAKFIGRPPLPKELKISSPNIPPKALEPPLMPLPPPIPPNGLEKPKNSAKMSSAFLGLNLKFVGPSPVEKKVAPPGPPAFGGGTWPLSPSSPY</sequence>
<evidence type="ECO:0000313" key="3">
    <source>
        <dbReference type="Proteomes" id="UP000467840"/>
    </source>
</evidence>
<keyword evidence="3" id="KW-1185">Reference proteome</keyword>
<proteinExistence type="predicted"/>
<gene>
    <name evidence="2" type="ORF">GH714_002605</name>
</gene>
<protein>
    <submittedName>
        <fullName evidence="2">Uncharacterized protein</fullName>
    </submittedName>
</protein>
<reference evidence="2 3" key="1">
    <citation type="journal article" date="2020" name="Mol. Plant">
        <title>The Chromosome-Based Rubber Tree Genome Provides New Insights into Spurge Genome Evolution and Rubber Biosynthesis.</title>
        <authorList>
            <person name="Liu J."/>
            <person name="Shi C."/>
            <person name="Shi C.C."/>
            <person name="Li W."/>
            <person name="Zhang Q.J."/>
            <person name="Zhang Y."/>
            <person name="Li K."/>
            <person name="Lu H.F."/>
            <person name="Shi C."/>
            <person name="Zhu S.T."/>
            <person name="Xiao Z.Y."/>
            <person name="Nan H."/>
            <person name="Yue Y."/>
            <person name="Zhu X.G."/>
            <person name="Wu Y."/>
            <person name="Hong X.N."/>
            <person name="Fan G.Y."/>
            <person name="Tong Y."/>
            <person name="Zhang D."/>
            <person name="Mao C.L."/>
            <person name="Liu Y.L."/>
            <person name="Hao S.J."/>
            <person name="Liu W.Q."/>
            <person name="Lv M.Q."/>
            <person name="Zhang H.B."/>
            <person name="Liu Y."/>
            <person name="Hu-Tang G.R."/>
            <person name="Wang J.P."/>
            <person name="Wang J.H."/>
            <person name="Sun Y.H."/>
            <person name="Ni S.B."/>
            <person name="Chen W.B."/>
            <person name="Zhang X.C."/>
            <person name="Jiao Y.N."/>
            <person name="Eichler E.E."/>
            <person name="Li G.H."/>
            <person name="Liu X."/>
            <person name="Gao L.Z."/>
        </authorList>
    </citation>
    <scope>NUCLEOTIDE SEQUENCE [LARGE SCALE GENOMIC DNA]</scope>
    <source>
        <strain evidence="3">cv. GT1</strain>
        <tissue evidence="2">Leaf</tissue>
    </source>
</reference>
<evidence type="ECO:0000256" key="1">
    <source>
        <dbReference type="SAM" id="MobiDB-lite"/>
    </source>
</evidence>
<dbReference type="Proteomes" id="UP000467840">
    <property type="component" value="Chromosome 1"/>
</dbReference>
<accession>A0A6A6L8J5</accession>
<dbReference type="EMBL" id="JAAGAX010000011">
    <property type="protein sequence ID" value="KAF2297760.1"/>
    <property type="molecule type" value="Genomic_DNA"/>
</dbReference>
<comment type="caution">
    <text evidence="2">The sequence shown here is derived from an EMBL/GenBank/DDBJ whole genome shotgun (WGS) entry which is preliminary data.</text>
</comment>
<dbReference type="AlphaFoldDB" id="A0A6A6L8J5"/>
<feature type="region of interest" description="Disordered" evidence="1">
    <location>
        <begin position="144"/>
        <end position="170"/>
    </location>
</feature>